<keyword evidence="2" id="KW-1185">Reference proteome</keyword>
<evidence type="ECO:0000313" key="2">
    <source>
        <dbReference type="Proteomes" id="UP000054653"/>
    </source>
</evidence>
<gene>
    <name evidence="1" type="ORF">T03_6393</name>
</gene>
<dbReference type="Proteomes" id="UP000054653">
    <property type="component" value="Unassembled WGS sequence"/>
</dbReference>
<sequence>MLEELLIYWPFCIKHLHKIQEKPLLEGQLQTGKFTQQLLGLLIIRLEELLNML</sequence>
<protein>
    <submittedName>
        <fullName evidence="1">Uncharacterized protein</fullName>
    </submittedName>
</protein>
<name>A0A0V0Z0N9_TRIBR</name>
<dbReference type="AlphaFoldDB" id="A0A0V0Z0N9"/>
<evidence type="ECO:0000313" key="1">
    <source>
        <dbReference type="EMBL" id="KRY05843.1"/>
    </source>
</evidence>
<organism evidence="1 2">
    <name type="scientific">Trichinella britovi</name>
    <name type="common">Parasitic roundworm</name>
    <dbReference type="NCBI Taxonomy" id="45882"/>
    <lineage>
        <taxon>Eukaryota</taxon>
        <taxon>Metazoa</taxon>
        <taxon>Ecdysozoa</taxon>
        <taxon>Nematoda</taxon>
        <taxon>Enoplea</taxon>
        <taxon>Dorylaimia</taxon>
        <taxon>Trichinellida</taxon>
        <taxon>Trichinellidae</taxon>
        <taxon>Trichinella</taxon>
    </lineage>
</organism>
<reference evidence="1 2" key="1">
    <citation type="submission" date="2015-01" db="EMBL/GenBank/DDBJ databases">
        <title>Evolution of Trichinella species and genotypes.</title>
        <authorList>
            <person name="Korhonen P.K."/>
            <person name="Edoardo P."/>
            <person name="Giuseppe L.R."/>
            <person name="Gasser R.B."/>
        </authorList>
    </citation>
    <scope>NUCLEOTIDE SEQUENCE [LARGE SCALE GENOMIC DNA]</scope>
    <source>
        <strain evidence="1">ISS120</strain>
    </source>
</reference>
<accession>A0A0V0Z0N9</accession>
<dbReference type="EMBL" id="JYDI01004767">
    <property type="protein sequence ID" value="KRY05843.1"/>
    <property type="molecule type" value="Genomic_DNA"/>
</dbReference>
<proteinExistence type="predicted"/>
<comment type="caution">
    <text evidence="1">The sequence shown here is derived from an EMBL/GenBank/DDBJ whole genome shotgun (WGS) entry which is preliminary data.</text>
</comment>